<proteinExistence type="inferred from homology"/>
<dbReference type="PANTHER" id="PTHR34477">
    <property type="entry name" value="UPF0213 PROTEIN YHBQ"/>
    <property type="match status" value="1"/>
</dbReference>
<keyword evidence="2" id="KW-1133">Transmembrane helix</keyword>
<keyword evidence="2" id="KW-0472">Membrane</keyword>
<sequence>MLGLFILGPVIMSTTPWFVYLIRTHKGMLYCGVTVDVCRRFEEHQHSKKGAKYLKGKGPLTLMWSQQVNCKRDAMQFEYHIKKRLTKAQKEDLIQQDISLYTLFSD</sequence>
<dbReference type="PANTHER" id="PTHR34477:SF1">
    <property type="entry name" value="UPF0213 PROTEIN YHBQ"/>
    <property type="match status" value="1"/>
</dbReference>
<name>A0A1T5HWC6_9GAMM</name>
<dbReference type="Proteomes" id="UP000189966">
    <property type="component" value="Unassembled WGS sequence"/>
</dbReference>
<feature type="domain" description="GIY-YIG" evidence="3">
    <location>
        <begin position="15"/>
        <end position="92"/>
    </location>
</feature>
<accession>A0A1T5HWC6</accession>
<dbReference type="PROSITE" id="PS50164">
    <property type="entry name" value="GIY_YIG"/>
    <property type="match status" value="1"/>
</dbReference>
<gene>
    <name evidence="4" type="ORF">CZ809_00504</name>
</gene>
<dbReference type="AlphaFoldDB" id="A0A1T5HWC6"/>
<dbReference type="InterPro" id="IPR035901">
    <property type="entry name" value="GIY-YIG_endonuc_sf"/>
</dbReference>
<keyword evidence="2" id="KW-0812">Transmembrane</keyword>
<reference evidence="4 5" key="1">
    <citation type="submission" date="2017-02" db="EMBL/GenBank/DDBJ databases">
        <authorList>
            <person name="Peterson S.W."/>
        </authorList>
    </citation>
    <scope>NUCLEOTIDE SEQUENCE [LARGE SCALE GENOMIC DNA]</scope>
    <source>
        <strain evidence="5">type strain: NCCB 100098</strain>
    </source>
</reference>
<protein>
    <submittedName>
        <fullName evidence="4">GIY-YIG nuclease superfamily protein</fullName>
    </submittedName>
</protein>
<feature type="transmembrane region" description="Helical" evidence="2">
    <location>
        <begin position="6"/>
        <end position="22"/>
    </location>
</feature>
<dbReference type="Pfam" id="PF01541">
    <property type="entry name" value="GIY-YIG"/>
    <property type="match status" value="1"/>
</dbReference>
<evidence type="ECO:0000313" key="5">
    <source>
        <dbReference type="Proteomes" id="UP000189966"/>
    </source>
</evidence>
<evidence type="ECO:0000256" key="2">
    <source>
        <dbReference type="SAM" id="Phobius"/>
    </source>
</evidence>
<organism evidence="4 5">
    <name type="scientific">Photobacterium piscicola</name>
    <dbReference type="NCBI Taxonomy" id="1378299"/>
    <lineage>
        <taxon>Bacteria</taxon>
        <taxon>Pseudomonadati</taxon>
        <taxon>Pseudomonadota</taxon>
        <taxon>Gammaproteobacteria</taxon>
        <taxon>Vibrionales</taxon>
        <taxon>Vibrionaceae</taxon>
        <taxon>Photobacterium</taxon>
    </lineage>
</organism>
<dbReference type="InterPro" id="IPR050190">
    <property type="entry name" value="UPF0213_domain"/>
</dbReference>
<evidence type="ECO:0000259" key="3">
    <source>
        <dbReference type="PROSITE" id="PS50164"/>
    </source>
</evidence>
<evidence type="ECO:0000313" key="4">
    <source>
        <dbReference type="EMBL" id="SKC31026.1"/>
    </source>
</evidence>
<evidence type="ECO:0000256" key="1">
    <source>
        <dbReference type="ARBA" id="ARBA00007435"/>
    </source>
</evidence>
<comment type="similarity">
    <text evidence="1">Belongs to the UPF0213 family.</text>
</comment>
<dbReference type="InterPro" id="IPR000305">
    <property type="entry name" value="GIY-YIG_endonuc"/>
</dbReference>
<dbReference type="CDD" id="cd10456">
    <property type="entry name" value="GIY-YIG_UPF0213"/>
    <property type="match status" value="1"/>
</dbReference>
<dbReference type="Gene3D" id="3.40.1440.10">
    <property type="entry name" value="GIY-YIG endonuclease"/>
    <property type="match status" value="1"/>
</dbReference>
<dbReference type="SUPFAM" id="SSF82771">
    <property type="entry name" value="GIY-YIG endonuclease"/>
    <property type="match status" value="1"/>
</dbReference>
<dbReference type="EMBL" id="FUZI01000001">
    <property type="protein sequence ID" value="SKC31026.1"/>
    <property type="molecule type" value="Genomic_DNA"/>
</dbReference>